<evidence type="ECO:0000259" key="8">
    <source>
        <dbReference type="PROSITE" id="PS51999"/>
    </source>
</evidence>
<comment type="caution">
    <text evidence="9">The sequence shown here is derived from an EMBL/GenBank/DDBJ whole genome shotgun (WGS) entry which is preliminary data.</text>
</comment>
<evidence type="ECO:0000256" key="3">
    <source>
        <dbReference type="ARBA" id="ARBA00022833"/>
    </source>
</evidence>
<evidence type="ECO:0000256" key="4">
    <source>
        <dbReference type="PROSITE-ProRule" id="PRU01343"/>
    </source>
</evidence>
<dbReference type="Pfam" id="PF06839">
    <property type="entry name" value="Zn_ribbon_GRF"/>
    <property type="match status" value="1"/>
</dbReference>
<dbReference type="EMBL" id="CM029049">
    <property type="protein sequence ID" value="KAG2573375.1"/>
    <property type="molecule type" value="Genomic_DNA"/>
</dbReference>
<dbReference type="PANTHER" id="PTHR33248">
    <property type="entry name" value="ZINC ION-BINDING PROTEIN"/>
    <property type="match status" value="1"/>
</dbReference>
<evidence type="ECO:0000313" key="9">
    <source>
        <dbReference type="EMBL" id="KAG2573375.1"/>
    </source>
</evidence>
<dbReference type="AlphaFoldDB" id="A0A8T0QIV1"/>
<reference evidence="9" key="1">
    <citation type="submission" date="2020-05" db="EMBL/GenBank/DDBJ databases">
        <title>WGS assembly of Panicum virgatum.</title>
        <authorList>
            <person name="Lovell J.T."/>
            <person name="Jenkins J."/>
            <person name="Shu S."/>
            <person name="Juenger T.E."/>
            <person name="Schmutz J."/>
        </authorList>
    </citation>
    <scope>NUCLEOTIDE SEQUENCE</scope>
    <source>
        <strain evidence="9">AP13</strain>
    </source>
</reference>
<dbReference type="GO" id="GO:0008270">
    <property type="term" value="F:zinc ion binding"/>
    <property type="evidence" value="ECO:0007669"/>
    <property type="project" value="UniProtKB-KW"/>
</dbReference>
<evidence type="ECO:0000256" key="1">
    <source>
        <dbReference type="ARBA" id="ARBA00022723"/>
    </source>
</evidence>
<protein>
    <recommendedName>
        <fullName evidence="8">GRF-type domain-containing protein</fullName>
    </recommendedName>
</protein>
<evidence type="ECO:0000256" key="7">
    <source>
        <dbReference type="SAM" id="Phobius"/>
    </source>
</evidence>
<proteinExistence type="predicted"/>
<keyword evidence="7" id="KW-0472">Membrane</keyword>
<dbReference type="PROSITE" id="PS51999">
    <property type="entry name" value="ZF_GRF"/>
    <property type="match status" value="1"/>
</dbReference>
<sequence length="163" mass="19010">MASSSSRSSRWSTSSSRGRGGGGTERFTEPVPYRVGPYDYSPAVRCPCNRKAPCWTSWSDDNPGRRYYICPSGLKPGDCGYYVWIDRQATHYERILLCDLRDAIWRLRKEKAEEEQEKDELKNKMEVKEQLEIKENNYFSWFSRCIVVFALLGLLFVLMYSTM</sequence>
<keyword evidence="7" id="KW-0812">Transmembrane</keyword>
<feature type="region of interest" description="Disordered" evidence="6">
    <location>
        <begin position="1"/>
        <end position="30"/>
    </location>
</feature>
<name>A0A8T0QIV1_PANVG</name>
<feature type="compositionally biased region" description="Low complexity" evidence="6">
    <location>
        <begin position="1"/>
        <end position="17"/>
    </location>
</feature>
<feature type="coiled-coil region" evidence="5">
    <location>
        <begin position="104"/>
        <end position="134"/>
    </location>
</feature>
<keyword evidence="3" id="KW-0862">Zinc</keyword>
<feature type="transmembrane region" description="Helical" evidence="7">
    <location>
        <begin position="138"/>
        <end position="160"/>
    </location>
</feature>
<gene>
    <name evidence="9" type="ORF">PVAP13_7KG238200</name>
</gene>
<keyword evidence="2 4" id="KW-0863">Zinc-finger</keyword>
<dbReference type="Proteomes" id="UP000823388">
    <property type="component" value="Chromosome 7K"/>
</dbReference>
<accession>A0A8T0QIV1</accession>
<keyword evidence="7" id="KW-1133">Transmembrane helix</keyword>
<dbReference type="InterPro" id="IPR010666">
    <property type="entry name" value="Znf_GRF"/>
</dbReference>
<organism evidence="9 10">
    <name type="scientific">Panicum virgatum</name>
    <name type="common">Blackwell switchgrass</name>
    <dbReference type="NCBI Taxonomy" id="38727"/>
    <lineage>
        <taxon>Eukaryota</taxon>
        <taxon>Viridiplantae</taxon>
        <taxon>Streptophyta</taxon>
        <taxon>Embryophyta</taxon>
        <taxon>Tracheophyta</taxon>
        <taxon>Spermatophyta</taxon>
        <taxon>Magnoliopsida</taxon>
        <taxon>Liliopsida</taxon>
        <taxon>Poales</taxon>
        <taxon>Poaceae</taxon>
        <taxon>PACMAD clade</taxon>
        <taxon>Panicoideae</taxon>
        <taxon>Panicodae</taxon>
        <taxon>Paniceae</taxon>
        <taxon>Panicinae</taxon>
        <taxon>Panicum</taxon>
        <taxon>Panicum sect. Hiantes</taxon>
    </lineage>
</organism>
<evidence type="ECO:0000313" key="10">
    <source>
        <dbReference type="Proteomes" id="UP000823388"/>
    </source>
</evidence>
<keyword evidence="5" id="KW-0175">Coiled coil</keyword>
<keyword evidence="10" id="KW-1185">Reference proteome</keyword>
<evidence type="ECO:0000256" key="2">
    <source>
        <dbReference type="ARBA" id="ARBA00022771"/>
    </source>
</evidence>
<keyword evidence="1" id="KW-0479">Metal-binding</keyword>
<feature type="domain" description="GRF-type" evidence="8">
    <location>
        <begin position="46"/>
        <end position="88"/>
    </location>
</feature>
<evidence type="ECO:0000256" key="6">
    <source>
        <dbReference type="SAM" id="MobiDB-lite"/>
    </source>
</evidence>
<evidence type="ECO:0000256" key="5">
    <source>
        <dbReference type="SAM" id="Coils"/>
    </source>
</evidence>